<dbReference type="InterPro" id="IPR016112">
    <property type="entry name" value="VP_dsDNA_II"/>
</dbReference>
<dbReference type="InterPro" id="IPR038519">
    <property type="entry name" value="MCP_C_sf"/>
</dbReference>
<dbReference type="Pfam" id="PF16903">
    <property type="entry name" value="Capsid_N"/>
    <property type="match status" value="1"/>
</dbReference>
<dbReference type="InterPro" id="IPR031654">
    <property type="entry name" value="Capsid_N"/>
</dbReference>
<evidence type="ECO:0000259" key="1">
    <source>
        <dbReference type="Pfam" id="PF16903"/>
    </source>
</evidence>
<dbReference type="EMBL" id="MN740439">
    <property type="protein sequence ID" value="QHU26348.1"/>
    <property type="molecule type" value="Genomic_DNA"/>
</dbReference>
<organism evidence="2">
    <name type="scientific">viral metagenome</name>
    <dbReference type="NCBI Taxonomy" id="1070528"/>
    <lineage>
        <taxon>unclassified sequences</taxon>
        <taxon>metagenomes</taxon>
        <taxon>organismal metagenomes</taxon>
    </lineage>
</organism>
<reference evidence="2" key="1">
    <citation type="journal article" date="2020" name="Nature">
        <title>Giant virus diversity and host interactions through global metagenomics.</title>
        <authorList>
            <person name="Schulz F."/>
            <person name="Roux S."/>
            <person name="Paez-Espino D."/>
            <person name="Jungbluth S."/>
            <person name="Walsh D.A."/>
            <person name="Denef V.J."/>
            <person name="McMahon K.D."/>
            <person name="Konstantinidis K.T."/>
            <person name="Eloe-Fadrosh E.A."/>
            <person name="Kyrpides N.C."/>
            <person name="Woyke T."/>
        </authorList>
    </citation>
    <scope>NUCLEOTIDE SEQUENCE</scope>
    <source>
        <strain evidence="2">GVMAG-M-3300027759-16</strain>
    </source>
</reference>
<dbReference type="AlphaFoldDB" id="A0A6C0L9K0"/>
<sequence length="493" mass="54645">MASASLLNLVYSGLQEDRLLPPKGIAKIDSFQKVFRKTGRFTTEWFRLNFDGRASFGTTARATLPRRGHLITKAFLVTVMPDISTVQATAAAQATAAQAGSTVSPTFGWTNSIGHALIQETQVTIAGEPIDRLDGRLMEVLDEFHTPLEKVTTVNRMLGRHDSGFTPKSNGYTAPNQEVITPLPFWFMRGDPAAALPIDAISLDSVQINVTYSPLASLYVSDTLATAPAPAGYVPLTGTTFTYMNGTSVVPTTVTTASSYDIVDSYILLEYVYLDKPEANRIRLANIEYPIVQHYAVTPFETRGSTAKIPMRIPNLTRELYFMVHRPEADAYNAPFLATRDLSSGGPGVWWPDAQGLSTKSYARLIPAYSTLDSEPISSVSLVYEGFLVRYATDMPALFRSILPGMEQRKTPWHNKYYYHIPFGTQHEQFGITNAMGHANLDKIQRVELSMTFKPFRGSMRITDVPAYTVYCWAETYALLRVYGGRAGLLFGY</sequence>
<feature type="domain" description="Major capsid protein N-terminal" evidence="1">
    <location>
        <begin position="31"/>
        <end position="275"/>
    </location>
</feature>
<protein>
    <recommendedName>
        <fullName evidence="1">Major capsid protein N-terminal domain-containing protein</fullName>
    </recommendedName>
</protein>
<dbReference type="Gene3D" id="2.70.9.10">
    <property type="entry name" value="Adenovirus Type 2 Hexon, domain 4"/>
    <property type="match status" value="1"/>
</dbReference>
<name>A0A6C0L9K0_9ZZZZ</name>
<accession>A0A6C0L9K0</accession>
<dbReference type="SUPFAM" id="SSF49749">
    <property type="entry name" value="Group II dsDNA viruses VP"/>
    <property type="match status" value="2"/>
</dbReference>
<evidence type="ECO:0000313" key="2">
    <source>
        <dbReference type="EMBL" id="QHU26348.1"/>
    </source>
</evidence>
<dbReference type="Gene3D" id="2.70.9.20">
    <property type="entry name" value="Major capsid protein Vp54"/>
    <property type="match status" value="1"/>
</dbReference>
<proteinExistence type="predicted"/>